<feature type="compositionally biased region" description="Basic and acidic residues" evidence="1">
    <location>
        <begin position="13"/>
        <end position="22"/>
    </location>
</feature>
<organism evidence="2 3">
    <name type="scientific">Novipirellula herctigrandis</name>
    <dbReference type="NCBI Taxonomy" id="2527986"/>
    <lineage>
        <taxon>Bacteria</taxon>
        <taxon>Pseudomonadati</taxon>
        <taxon>Planctomycetota</taxon>
        <taxon>Planctomycetia</taxon>
        <taxon>Pirellulales</taxon>
        <taxon>Pirellulaceae</taxon>
        <taxon>Novipirellula</taxon>
    </lineage>
</organism>
<dbReference type="EMBL" id="SJPJ01000001">
    <property type="protein sequence ID" value="TWT83217.1"/>
    <property type="molecule type" value="Genomic_DNA"/>
</dbReference>
<sequence length="56" mass="6398">MYAERAFTIVRFKDPKPNDGRHQKLASPGDLRADPRKIAYDNETTEGCSDDDSHFN</sequence>
<accession>A0A5C5Z7Z6</accession>
<keyword evidence="3" id="KW-1185">Reference proteome</keyword>
<evidence type="ECO:0000256" key="1">
    <source>
        <dbReference type="SAM" id="MobiDB-lite"/>
    </source>
</evidence>
<comment type="caution">
    <text evidence="2">The sequence shown here is derived from an EMBL/GenBank/DDBJ whole genome shotgun (WGS) entry which is preliminary data.</text>
</comment>
<reference evidence="2 3" key="1">
    <citation type="submission" date="2019-02" db="EMBL/GenBank/DDBJ databases">
        <title>Deep-cultivation of Planctomycetes and their phenomic and genomic characterization uncovers novel biology.</title>
        <authorList>
            <person name="Wiegand S."/>
            <person name="Jogler M."/>
            <person name="Boedeker C."/>
            <person name="Pinto D."/>
            <person name="Vollmers J."/>
            <person name="Rivas-Marin E."/>
            <person name="Kohn T."/>
            <person name="Peeters S.H."/>
            <person name="Heuer A."/>
            <person name="Rast P."/>
            <person name="Oberbeckmann S."/>
            <person name="Bunk B."/>
            <person name="Jeske O."/>
            <person name="Meyerdierks A."/>
            <person name="Storesund J.E."/>
            <person name="Kallscheuer N."/>
            <person name="Luecker S."/>
            <person name="Lage O.M."/>
            <person name="Pohl T."/>
            <person name="Merkel B.J."/>
            <person name="Hornburger P."/>
            <person name="Mueller R.-W."/>
            <person name="Bruemmer F."/>
            <person name="Labrenz M."/>
            <person name="Spormann A.M."/>
            <person name="Op Den Camp H."/>
            <person name="Overmann J."/>
            <person name="Amann R."/>
            <person name="Jetten M.S.M."/>
            <person name="Mascher T."/>
            <person name="Medema M.H."/>
            <person name="Devos D.P."/>
            <person name="Kaster A.-K."/>
            <person name="Ovreas L."/>
            <person name="Rohde M."/>
            <person name="Galperin M.Y."/>
            <person name="Jogler C."/>
        </authorList>
    </citation>
    <scope>NUCLEOTIDE SEQUENCE [LARGE SCALE GENOMIC DNA]</scope>
    <source>
        <strain evidence="2 3">CA13</strain>
    </source>
</reference>
<proteinExistence type="predicted"/>
<protein>
    <submittedName>
        <fullName evidence="2">Uncharacterized protein</fullName>
    </submittedName>
</protein>
<feature type="region of interest" description="Disordered" evidence="1">
    <location>
        <begin position="13"/>
        <end position="56"/>
    </location>
</feature>
<evidence type="ECO:0000313" key="3">
    <source>
        <dbReference type="Proteomes" id="UP000315010"/>
    </source>
</evidence>
<evidence type="ECO:0000313" key="2">
    <source>
        <dbReference type="EMBL" id="TWT83217.1"/>
    </source>
</evidence>
<dbReference type="AlphaFoldDB" id="A0A5C5Z7Z6"/>
<feature type="compositionally biased region" description="Basic and acidic residues" evidence="1">
    <location>
        <begin position="31"/>
        <end position="40"/>
    </location>
</feature>
<gene>
    <name evidence="2" type="ORF">CA13_46800</name>
</gene>
<dbReference type="Proteomes" id="UP000315010">
    <property type="component" value="Unassembled WGS sequence"/>
</dbReference>
<name>A0A5C5Z7Z6_9BACT</name>